<dbReference type="InterPro" id="IPR014017">
    <property type="entry name" value="DNA_helicase_UvrD-like_C"/>
</dbReference>
<reference evidence="17 18" key="1">
    <citation type="submission" date="2017-01" db="EMBL/GenBank/DDBJ databases">
        <authorList>
            <person name="Mah S.A."/>
            <person name="Swanson W.J."/>
            <person name="Moy G.W."/>
            <person name="Vacquier V.D."/>
        </authorList>
    </citation>
    <scope>NUCLEOTIDE SEQUENCE [LARGE SCALE GENOMIC DNA]</scope>
    <source>
        <strain evidence="17 18">CPCC 203464</strain>
    </source>
</reference>
<evidence type="ECO:0000256" key="7">
    <source>
        <dbReference type="ARBA" id="ARBA00022840"/>
    </source>
</evidence>
<evidence type="ECO:0000259" key="15">
    <source>
        <dbReference type="PROSITE" id="PS51198"/>
    </source>
</evidence>
<keyword evidence="2 14" id="KW-0547">Nucleotide-binding</keyword>
<dbReference type="GO" id="GO:0009338">
    <property type="term" value="C:exodeoxyribonuclease V complex"/>
    <property type="evidence" value="ECO:0007669"/>
    <property type="project" value="TreeGrafter"/>
</dbReference>
<keyword evidence="1" id="KW-0540">Nuclease</keyword>
<dbReference type="GO" id="GO:0005829">
    <property type="term" value="C:cytosol"/>
    <property type="evidence" value="ECO:0007669"/>
    <property type="project" value="TreeGrafter"/>
</dbReference>
<dbReference type="SUPFAM" id="SSF52980">
    <property type="entry name" value="Restriction endonuclease-like"/>
    <property type="match status" value="1"/>
</dbReference>
<dbReference type="PANTHER" id="PTHR11070">
    <property type="entry name" value="UVRD / RECB / PCRA DNA HELICASE FAMILY MEMBER"/>
    <property type="match status" value="1"/>
</dbReference>
<dbReference type="InterPro" id="IPR014016">
    <property type="entry name" value="UvrD-like_ATP-bd"/>
</dbReference>
<dbReference type="InterPro" id="IPR011335">
    <property type="entry name" value="Restrct_endonuc-II-like"/>
</dbReference>
<dbReference type="Pfam" id="PF12705">
    <property type="entry name" value="PDDEXK_1"/>
    <property type="match status" value="1"/>
</dbReference>
<dbReference type="GO" id="GO:0003677">
    <property type="term" value="F:DNA binding"/>
    <property type="evidence" value="ECO:0007669"/>
    <property type="project" value="UniProtKB-KW"/>
</dbReference>
<evidence type="ECO:0000256" key="6">
    <source>
        <dbReference type="ARBA" id="ARBA00022839"/>
    </source>
</evidence>
<dbReference type="InterPro" id="IPR011604">
    <property type="entry name" value="PDDEXK-like_dom_sf"/>
</dbReference>
<evidence type="ECO:0000256" key="1">
    <source>
        <dbReference type="ARBA" id="ARBA00022722"/>
    </source>
</evidence>
<dbReference type="Gene3D" id="1.10.3170.10">
    <property type="entry name" value="Recbcd, chain B, domain 2"/>
    <property type="match status" value="1"/>
</dbReference>
<evidence type="ECO:0000256" key="12">
    <source>
        <dbReference type="ARBA" id="ARBA00034808"/>
    </source>
</evidence>
<dbReference type="STRING" id="1344003.SAMN05445060_3865"/>
<feature type="domain" description="UvrD-like helicase C-terminal" evidence="16">
    <location>
        <begin position="449"/>
        <end position="735"/>
    </location>
</feature>
<dbReference type="GO" id="GO:0005524">
    <property type="term" value="F:ATP binding"/>
    <property type="evidence" value="ECO:0007669"/>
    <property type="project" value="UniProtKB-UniRule"/>
</dbReference>
<dbReference type="Gene3D" id="3.90.320.10">
    <property type="match status" value="1"/>
</dbReference>
<evidence type="ECO:0000256" key="9">
    <source>
        <dbReference type="ARBA" id="ARBA00023204"/>
    </source>
</evidence>
<dbReference type="EC" id="5.6.2.4" evidence="12"/>
<dbReference type="Pfam" id="PF00580">
    <property type="entry name" value="UvrD-helicase"/>
    <property type="match status" value="1"/>
</dbReference>
<dbReference type="Pfam" id="PF13361">
    <property type="entry name" value="UvrD_C"/>
    <property type="match status" value="1"/>
</dbReference>
<evidence type="ECO:0000256" key="3">
    <source>
        <dbReference type="ARBA" id="ARBA00022763"/>
    </source>
</evidence>
<evidence type="ECO:0000256" key="10">
    <source>
        <dbReference type="ARBA" id="ARBA00023235"/>
    </source>
</evidence>
<proteinExistence type="predicted"/>
<feature type="domain" description="UvrD-like helicase ATP-binding" evidence="15">
    <location>
        <begin position="6"/>
        <end position="423"/>
    </location>
</feature>
<dbReference type="Proteomes" id="UP000186218">
    <property type="component" value="Unassembled WGS sequence"/>
</dbReference>
<dbReference type="GO" id="GO:0000725">
    <property type="term" value="P:recombinational repair"/>
    <property type="evidence" value="ECO:0007669"/>
    <property type="project" value="TreeGrafter"/>
</dbReference>
<dbReference type="Gene3D" id="3.30.160.800">
    <property type="match status" value="1"/>
</dbReference>
<dbReference type="AlphaFoldDB" id="A0A1N7HAW5"/>
<keyword evidence="4 14" id="KW-0378">Hydrolase</keyword>
<keyword evidence="6" id="KW-0269">Exonuclease</keyword>
<dbReference type="PROSITE" id="PS51198">
    <property type="entry name" value="UVRD_HELICASE_ATP_BIND"/>
    <property type="match status" value="1"/>
</dbReference>
<dbReference type="OrthoDB" id="9810135at2"/>
<keyword evidence="9" id="KW-0234">DNA repair</keyword>
<feature type="binding site" evidence="14">
    <location>
        <begin position="27"/>
        <end position="34"/>
    </location>
    <ligand>
        <name>ATP</name>
        <dbReference type="ChEBI" id="CHEBI:30616"/>
    </ligand>
</feature>
<keyword evidence="18" id="KW-1185">Reference proteome</keyword>
<gene>
    <name evidence="17" type="ORF">SAMN05445060_3865</name>
</gene>
<accession>A0A1N7HAW5</accession>
<keyword evidence="7 14" id="KW-0067">ATP-binding</keyword>
<evidence type="ECO:0000256" key="8">
    <source>
        <dbReference type="ARBA" id="ARBA00023125"/>
    </source>
</evidence>
<organism evidence="17 18">
    <name type="scientific">Williamsia sterculiae</name>
    <dbReference type="NCBI Taxonomy" id="1344003"/>
    <lineage>
        <taxon>Bacteria</taxon>
        <taxon>Bacillati</taxon>
        <taxon>Actinomycetota</taxon>
        <taxon>Actinomycetes</taxon>
        <taxon>Mycobacteriales</taxon>
        <taxon>Nocardiaceae</taxon>
        <taxon>Williamsia</taxon>
    </lineage>
</organism>
<dbReference type="PROSITE" id="PS51217">
    <property type="entry name" value="UVRD_HELICASE_CTER"/>
    <property type="match status" value="1"/>
</dbReference>
<dbReference type="InterPro" id="IPR027417">
    <property type="entry name" value="P-loop_NTPase"/>
</dbReference>
<dbReference type="InterPro" id="IPR038726">
    <property type="entry name" value="PDDEXK_AddAB-type"/>
</dbReference>
<keyword evidence="5 14" id="KW-0347">Helicase</keyword>
<evidence type="ECO:0000256" key="13">
    <source>
        <dbReference type="ARBA" id="ARBA00048988"/>
    </source>
</evidence>
<keyword evidence="3" id="KW-0227">DNA damage</keyword>
<keyword evidence="8" id="KW-0238">DNA-binding</keyword>
<evidence type="ECO:0000313" key="18">
    <source>
        <dbReference type="Proteomes" id="UP000186218"/>
    </source>
</evidence>
<dbReference type="SUPFAM" id="SSF52540">
    <property type="entry name" value="P-loop containing nucleoside triphosphate hydrolases"/>
    <property type="match status" value="1"/>
</dbReference>
<name>A0A1N7HAW5_9NOCA</name>
<dbReference type="Gene3D" id="3.40.50.300">
    <property type="entry name" value="P-loop containing nucleotide triphosphate hydrolases"/>
    <property type="match status" value="3"/>
</dbReference>
<dbReference type="GO" id="GO:0043138">
    <property type="term" value="F:3'-5' DNA helicase activity"/>
    <property type="evidence" value="ECO:0007669"/>
    <property type="project" value="UniProtKB-EC"/>
</dbReference>
<comment type="catalytic activity">
    <reaction evidence="11">
        <text>Couples ATP hydrolysis with the unwinding of duplex DNA by translocating in the 3'-5' direction.</text>
        <dbReference type="EC" id="5.6.2.4"/>
    </reaction>
</comment>
<evidence type="ECO:0000313" key="17">
    <source>
        <dbReference type="EMBL" id="SIS22006.1"/>
    </source>
</evidence>
<evidence type="ECO:0000256" key="2">
    <source>
        <dbReference type="ARBA" id="ARBA00022741"/>
    </source>
</evidence>
<evidence type="ECO:0000256" key="11">
    <source>
        <dbReference type="ARBA" id="ARBA00034617"/>
    </source>
</evidence>
<dbReference type="GO" id="GO:0004527">
    <property type="term" value="F:exonuclease activity"/>
    <property type="evidence" value="ECO:0007669"/>
    <property type="project" value="UniProtKB-KW"/>
</dbReference>
<dbReference type="RefSeq" id="WP_076482726.1">
    <property type="nucleotide sequence ID" value="NZ_FTNT01000014.1"/>
</dbReference>
<evidence type="ECO:0000256" key="4">
    <source>
        <dbReference type="ARBA" id="ARBA00022801"/>
    </source>
</evidence>
<evidence type="ECO:0000259" key="16">
    <source>
        <dbReference type="PROSITE" id="PS51217"/>
    </source>
</evidence>
<keyword evidence="10" id="KW-0413">Isomerase</keyword>
<evidence type="ECO:0000256" key="14">
    <source>
        <dbReference type="PROSITE-ProRule" id="PRU00560"/>
    </source>
</evidence>
<dbReference type="Gene3D" id="1.10.486.10">
    <property type="entry name" value="PCRA, domain 4"/>
    <property type="match status" value="1"/>
</dbReference>
<dbReference type="PANTHER" id="PTHR11070:SF23">
    <property type="entry name" value="RECBCD ENZYME SUBUNIT RECB"/>
    <property type="match status" value="1"/>
</dbReference>
<dbReference type="InterPro" id="IPR000212">
    <property type="entry name" value="DNA_helicase_UvrD/REP"/>
</dbReference>
<evidence type="ECO:0000256" key="5">
    <source>
        <dbReference type="ARBA" id="ARBA00022806"/>
    </source>
</evidence>
<dbReference type="EMBL" id="FTNT01000014">
    <property type="protein sequence ID" value="SIS22006.1"/>
    <property type="molecule type" value="Genomic_DNA"/>
</dbReference>
<protein>
    <recommendedName>
        <fullName evidence="12">DNA 3'-5' helicase</fullName>
        <ecNumber evidence="12">5.6.2.4</ecNumber>
    </recommendedName>
</protein>
<sequence length="1072" mass="116587">MTEQALVDAAARTRITTDTRSTLFVEAGAGSGKTHAMVSRICQLVIGDGVDLDRIAAITFTEKAAAELRERIRVELAQHSGDRAERALLAVDTAALGTLHAFAARIISEHPLEAHVPPRISVVDALGSQLGFEHRWQRIRAQLFGDRDLCPPDLVAATSIILAAGASIDQVRTYADSLDRSWDRLAVAEPTPALAEADISEIESVVDDLADCLGGCLDPEDGLAVRISEVIAWRDDLCAGIDTDRWVPLALAAPGAPNKGKGACWTGGAARVREIKEQLRELKALGPEVAGRYIGSAVDVLTHHLSRIILDEADARRRTGELEFHDLLVLARNVTRDPAVQKAVHARYERIMLDEFQDTDPLQLELVSNIVAGADAEGRLFTVGDPKQSIYRFRRADIAAYMTAREATPADDIVSLTTNFRSTVPVISWVNHVFGALIAAEPRIQPEYQPLDAAPGRPEWDTAGGPGAFVFAETTDATEDEADLSGSELARTREARDVAQIIYAAVNDGWRKEVRAGDGYEHKPIALRDICILIPSRTVLPYLERSLDDAGIEFRSEASSLVYSTQEVHDLLLTARALANTADEAALVGALRTPLFGCGDDDLLRWKAAGGRWNWYGDPQPGLEESPVASGLRYLREVWFELGQLTPGQLLSKLAVDRRVFEVSMDSPRHRDVWRRLRFVIDQAHAWYEEDRGSLREYLDWAATQQEETARVAEAVLPEIGVNAVRIMTIHAAKGLQFPMVVLAGMSGGVRRQAEPLIVDDDGTMHSYISKGAKSVDYETASAREKQHAMAERIRLLYVACTRAESQLAVSGYGGTRDAWSAVLQPGLDAVVDPVAPELRDIERFEEPVVEPSTVGETWDEWLATTALVKENSSKVSLMSVTSIVHGESPVHAAVKGGYGAPARPDDEILPSSTGAVDHGKEVGTALHTVLDTIGLVEPDDPSVAEGAEAIGLSAGITDIESFTAMVRSTLACDVVRRAAASEYWTEMPLYGMAPDGETAIEGIADLVYRDGSDLVIADYKTDLGVSAATVDAYFTQLGIYASLLSKATEVRVVRVELIFCRRQSADVVVRR</sequence>
<comment type="catalytic activity">
    <reaction evidence="13">
        <text>ATP + H2O = ADP + phosphate + H(+)</text>
        <dbReference type="Rhea" id="RHEA:13065"/>
        <dbReference type="ChEBI" id="CHEBI:15377"/>
        <dbReference type="ChEBI" id="CHEBI:15378"/>
        <dbReference type="ChEBI" id="CHEBI:30616"/>
        <dbReference type="ChEBI" id="CHEBI:43474"/>
        <dbReference type="ChEBI" id="CHEBI:456216"/>
        <dbReference type="EC" id="5.6.2.4"/>
    </reaction>
</comment>